<dbReference type="InterPro" id="IPR005941">
    <property type="entry name" value="DapE_proteobac"/>
</dbReference>
<evidence type="ECO:0000256" key="3">
    <source>
        <dbReference type="ARBA" id="ARBA00011738"/>
    </source>
</evidence>
<evidence type="ECO:0000256" key="8">
    <source>
        <dbReference type="ARBA" id="ARBA00022801"/>
    </source>
</evidence>
<dbReference type="HAMAP" id="MF_01690">
    <property type="entry name" value="DapE"/>
    <property type="match status" value="1"/>
</dbReference>
<dbReference type="NCBIfam" id="TIGR01246">
    <property type="entry name" value="dapE_proteo"/>
    <property type="match status" value="1"/>
</dbReference>
<evidence type="ECO:0000256" key="10">
    <source>
        <dbReference type="ARBA" id="ARBA00022915"/>
    </source>
</evidence>
<dbReference type="PANTHER" id="PTHR43808:SF31">
    <property type="entry name" value="N-ACETYL-L-CITRULLINE DEACETYLASE"/>
    <property type="match status" value="1"/>
</dbReference>
<gene>
    <name evidence="15 17" type="primary">dapE</name>
    <name evidence="17" type="ORF">BZL35_00270</name>
</gene>
<evidence type="ECO:0000256" key="2">
    <source>
        <dbReference type="ARBA" id="ARBA00006746"/>
    </source>
</evidence>
<dbReference type="EMBL" id="MUHY01000001">
    <property type="protein sequence ID" value="PSB92044.1"/>
    <property type="molecule type" value="Genomic_DNA"/>
</dbReference>
<dbReference type="CDD" id="cd03891">
    <property type="entry name" value="M20_DapE_proteobac"/>
    <property type="match status" value="1"/>
</dbReference>
<feature type="binding site" evidence="15">
    <location>
        <position position="373"/>
    </location>
    <ligand>
        <name>Zn(2+)</name>
        <dbReference type="ChEBI" id="CHEBI:29105"/>
        <label>2</label>
    </ligand>
</feature>
<evidence type="ECO:0000256" key="6">
    <source>
        <dbReference type="ARBA" id="ARBA00022605"/>
    </source>
</evidence>
<keyword evidence="10 15" id="KW-0220">Diaminopimelate biosynthesis</keyword>
<evidence type="ECO:0000256" key="13">
    <source>
        <dbReference type="ARBA" id="ARBA00031891"/>
    </source>
</evidence>
<comment type="subunit">
    <text evidence="3 15">Homodimer.</text>
</comment>
<evidence type="ECO:0000256" key="15">
    <source>
        <dbReference type="HAMAP-Rule" id="MF_01690"/>
    </source>
</evidence>
<comment type="catalytic activity">
    <reaction evidence="14 15">
        <text>N-succinyl-(2S,6S)-2,6-diaminopimelate + H2O = (2S,6S)-2,6-diaminopimelate + succinate</text>
        <dbReference type="Rhea" id="RHEA:22608"/>
        <dbReference type="ChEBI" id="CHEBI:15377"/>
        <dbReference type="ChEBI" id="CHEBI:30031"/>
        <dbReference type="ChEBI" id="CHEBI:57609"/>
        <dbReference type="ChEBI" id="CHEBI:58087"/>
        <dbReference type="EC" id="3.5.1.18"/>
    </reaction>
</comment>
<evidence type="ECO:0000256" key="4">
    <source>
        <dbReference type="ARBA" id="ARBA00011921"/>
    </source>
</evidence>
<keyword evidence="18" id="KW-1185">Reference proteome</keyword>
<keyword evidence="6 15" id="KW-0028">Amino-acid biosynthesis</keyword>
<accession>A0ABX5FEA3</accession>
<dbReference type="InterPro" id="IPR002933">
    <property type="entry name" value="Peptidase_M20"/>
</dbReference>
<dbReference type="NCBIfam" id="NF009557">
    <property type="entry name" value="PRK13009.1"/>
    <property type="match status" value="1"/>
</dbReference>
<dbReference type="Pfam" id="PF07687">
    <property type="entry name" value="M20_dimer"/>
    <property type="match status" value="1"/>
</dbReference>
<name>A0ABX5FEA3_9BURK</name>
<feature type="binding site" evidence="15">
    <location>
        <position position="91"/>
    </location>
    <ligand>
        <name>Zn(2+)</name>
        <dbReference type="ChEBI" id="CHEBI:29105"/>
        <label>1</label>
    </ligand>
</feature>
<protein>
    <recommendedName>
        <fullName evidence="5 15">Succinyl-diaminopimelate desuccinylase</fullName>
        <shortName evidence="15">SDAP desuccinylase</shortName>
        <ecNumber evidence="4 15">3.5.1.18</ecNumber>
    </recommendedName>
    <alternativeName>
        <fullName evidence="13 15">N-succinyl-LL-2,6-diaminoheptanedioate amidohydrolase</fullName>
    </alternativeName>
</protein>
<feature type="binding site" evidence="15">
    <location>
        <position position="124"/>
    </location>
    <ligand>
        <name>Zn(2+)</name>
        <dbReference type="ChEBI" id="CHEBI:29105"/>
        <label>2</label>
    </ligand>
</feature>
<reference evidence="17 18" key="1">
    <citation type="journal article" date="2017" name="Front. Microbiol.">
        <title>Genome of Ca. Pandoraea novymonadis, an Endosymbiotic Bacterium of the Trypanosomatid Novymonas esmeraldas.</title>
        <authorList>
            <person name="Kostygov A.Y."/>
            <person name="Butenko A."/>
            <person name="Nenarokova A."/>
            <person name="Tashyreva D."/>
            <person name="Flegontov P."/>
            <person name="Lukes J."/>
            <person name="Yurchenko V."/>
        </authorList>
    </citation>
    <scope>NUCLEOTIDE SEQUENCE [LARGE SCALE GENOMIC DNA]</scope>
    <source>
        <strain evidence="17 18">E262</strain>
    </source>
</reference>
<dbReference type="Proteomes" id="UP000242660">
    <property type="component" value="Unassembled WGS sequence"/>
</dbReference>
<keyword evidence="7 15" id="KW-0479">Metal-binding</keyword>
<dbReference type="Gene3D" id="1.10.150.900">
    <property type="match status" value="1"/>
</dbReference>
<keyword evidence="9 15" id="KW-0862">Zinc</keyword>
<dbReference type="InterPro" id="IPR011650">
    <property type="entry name" value="Peptidase_M20_dimer"/>
</dbReference>
<evidence type="ECO:0000256" key="7">
    <source>
        <dbReference type="ARBA" id="ARBA00022723"/>
    </source>
</evidence>
<evidence type="ECO:0000256" key="9">
    <source>
        <dbReference type="ARBA" id="ARBA00022833"/>
    </source>
</evidence>
<organism evidence="17 18">
    <name type="scientific">Candidatus Pandoraea novymonadis</name>
    <dbReference type="NCBI Taxonomy" id="1808959"/>
    <lineage>
        <taxon>Bacteria</taxon>
        <taxon>Pseudomonadati</taxon>
        <taxon>Pseudomonadota</taxon>
        <taxon>Betaproteobacteria</taxon>
        <taxon>Burkholderiales</taxon>
        <taxon>Burkholderiaceae</taxon>
        <taxon>Pandoraea</taxon>
    </lineage>
</organism>
<evidence type="ECO:0000256" key="14">
    <source>
        <dbReference type="ARBA" id="ARBA00051301"/>
    </source>
</evidence>
<feature type="active site" evidence="15">
    <location>
        <position position="93"/>
    </location>
</feature>
<comment type="cofactor">
    <cofactor evidence="15">
        <name>Zn(2+)</name>
        <dbReference type="ChEBI" id="CHEBI:29105"/>
    </cofactor>
    <cofactor evidence="15">
        <name>Co(2+)</name>
        <dbReference type="ChEBI" id="CHEBI:48828"/>
    </cofactor>
    <text evidence="15">Binds 2 Zn(2+) or Co(2+) ions per subunit.</text>
</comment>
<evidence type="ECO:0000259" key="16">
    <source>
        <dbReference type="Pfam" id="PF07687"/>
    </source>
</evidence>
<comment type="pathway">
    <text evidence="1 15">Amino-acid biosynthesis; L-lysine biosynthesis via DAP pathway; LL-2,6-diaminopimelate from (S)-tetrahydrodipicolinate (succinylase route): step 3/3.</text>
</comment>
<dbReference type="InterPro" id="IPR036264">
    <property type="entry name" value="Bact_exopeptidase_dim_dom"/>
</dbReference>
<dbReference type="EC" id="3.5.1.18" evidence="4 15"/>
<dbReference type="SUPFAM" id="SSF55031">
    <property type="entry name" value="Bacterial exopeptidase dimerisation domain"/>
    <property type="match status" value="1"/>
</dbReference>
<proteinExistence type="inferred from homology"/>
<sequence length="400" mass="43895">MSQLVSIPISMPRNFNMMILPSSPTISLTEQLIARRSLTPEDVGCQDILARRLNAIDFSCETFFFNNVKNLWAIRRGQEGSAGKLLVFAGHTDVVPTGPIEQWNSDPFVPTHRDGKLYGRGAADMKTSLAAFVVAIEEFVAKHPKHKGSIGFLLTSDEEGPAIDGTVKVVEILQQRGERIDYCLIGEPTSSEKLGDLVKNGRRGSMSGKLTVHGTQGHIAYPNLAKNPIHLFAQALSELTQIVWDNGNEYFSPTSWQISNIHAGTGANNVIPSELTVLFNFRFSTASTSDDLQQQVHTLLDAHGFNYTIDWMIGGQPFLTPCGELSLALGNAIQEETGIETKLSTTGGTSDGRFISRICPQVIEFGPCNTSIHKIDEHIEVADIEPLKNIYYGVLNRLIV</sequence>
<dbReference type="InterPro" id="IPR050072">
    <property type="entry name" value="Peptidase_M20A"/>
</dbReference>
<comment type="function">
    <text evidence="15">Catalyzes the hydrolysis of N-succinyl-L,L-diaminopimelic acid (SDAP), forming succinate and LL-2,6-diaminopimelate (DAP), an intermediate involved in the bacterial biosynthesis of lysine and meso-diaminopimelic acid, an essential component of bacterial cell walls.</text>
</comment>
<feature type="binding site" evidence="15">
    <location>
        <position position="187"/>
    </location>
    <ligand>
        <name>Zn(2+)</name>
        <dbReference type="ChEBI" id="CHEBI:29105"/>
        <label>1</label>
    </ligand>
</feature>
<dbReference type="Gene3D" id="3.40.630.10">
    <property type="entry name" value="Zn peptidases"/>
    <property type="match status" value="1"/>
</dbReference>
<comment type="caution">
    <text evidence="17">The sequence shown here is derived from an EMBL/GenBank/DDBJ whole genome shotgun (WGS) entry which is preliminary data.</text>
</comment>
<feature type="active site" description="Proton acceptor" evidence="15">
    <location>
        <position position="158"/>
    </location>
</feature>
<evidence type="ECO:0000256" key="11">
    <source>
        <dbReference type="ARBA" id="ARBA00023154"/>
    </source>
</evidence>
<evidence type="ECO:0000313" key="18">
    <source>
        <dbReference type="Proteomes" id="UP000242660"/>
    </source>
</evidence>
<dbReference type="SUPFAM" id="SSF53187">
    <property type="entry name" value="Zn-dependent exopeptidases"/>
    <property type="match status" value="1"/>
</dbReference>
<evidence type="ECO:0000313" key="17">
    <source>
        <dbReference type="EMBL" id="PSB92044.1"/>
    </source>
</evidence>
<evidence type="ECO:0000256" key="5">
    <source>
        <dbReference type="ARBA" id="ARBA00022391"/>
    </source>
</evidence>
<dbReference type="Pfam" id="PF01546">
    <property type="entry name" value="Peptidase_M20"/>
    <property type="match status" value="1"/>
</dbReference>
<feature type="binding site" evidence="15">
    <location>
        <position position="159"/>
    </location>
    <ligand>
        <name>Zn(2+)</name>
        <dbReference type="ChEBI" id="CHEBI:29105"/>
        <label>2</label>
    </ligand>
</feature>
<comment type="similarity">
    <text evidence="2 15">Belongs to the peptidase M20A family. DapE subfamily.</text>
</comment>
<evidence type="ECO:0000256" key="1">
    <source>
        <dbReference type="ARBA" id="ARBA00005130"/>
    </source>
</evidence>
<keyword evidence="11 15" id="KW-0457">Lysine biosynthesis</keyword>
<feature type="binding site" evidence="15">
    <location>
        <position position="124"/>
    </location>
    <ligand>
        <name>Zn(2+)</name>
        <dbReference type="ChEBI" id="CHEBI:29105"/>
        <label>1</label>
    </ligand>
</feature>
<keyword evidence="8 15" id="KW-0378">Hydrolase</keyword>
<dbReference type="Gene3D" id="3.30.70.360">
    <property type="match status" value="1"/>
</dbReference>
<keyword evidence="12 15" id="KW-0170">Cobalt</keyword>
<dbReference type="PANTHER" id="PTHR43808">
    <property type="entry name" value="ACETYLORNITHINE DEACETYLASE"/>
    <property type="match status" value="1"/>
</dbReference>
<feature type="domain" description="Peptidase M20 dimerisation" evidence="16">
    <location>
        <begin position="200"/>
        <end position="307"/>
    </location>
</feature>
<evidence type="ECO:0000256" key="12">
    <source>
        <dbReference type="ARBA" id="ARBA00023285"/>
    </source>
</evidence>